<dbReference type="EMBL" id="JASPKZ010000003">
    <property type="protein sequence ID" value="KAJ9601780.1"/>
    <property type="molecule type" value="Genomic_DNA"/>
</dbReference>
<comment type="caution">
    <text evidence="1">The sequence shown here is derived from an EMBL/GenBank/DDBJ whole genome shotgun (WGS) entry which is preliminary data.</text>
</comment>
<gene>
    <name evidence="1" type="ORF">L9F63_000072</name>
</gene>
<proteinExistence type="predicted"/>
<name>A0AAD8ESQ0_DIPPU</name>
<dbReference type="AlphaFoldDB" id="A0AAD8ESQ0"/>
<keyword evidence="2" id="KW-1185">Reference proteome</keyword>
<reference evidence="1" key="1">
    <citation type="journal article" date="2023" name="IScience">
        <title>Live-bearing cockroach genome reveals convergent evolutionary mechanisms linked to viviparity in insects and beyond.</title>
        <authorList>
            <person name="Fouks B."/>
            <person name="Harrison M.C."/>
            <person name="Mikhailova A.A."/>
            <person name="Marchal E."/>
            <person name="English S."/>
            <person name="Carruthers M."/>
            <person name="Jennings E.C."/>
            <person name="Chiamaka E.L."/>
            <person name="Frigard R.A."/>
            <person name="Pippel M."/>
            <person name="Attardo G.M."/>
            <person name="Benoit J.B."/>
            <person name="Bornberg-Bauer E."/>
            <person name="Tobe S.S."/>
        </authorList>
    </citation>
    <scope>NUCLEOTIDE SEQUENCE</scope>
    <source>
        <strain evidence="1">Stay&amp;Tobe</strain>
    </source>
</reference>
<protein>
    <submittedName>
        <fullName evidence="1">Uncharacterized protein</fullName>
    </submittedName>
</protein>
<evidence type="ECO:0000313" key="2">
    <source>
        <dbReference type="Proteomes" id="UP001233999"/>
    </source>
</evidence>
<feature type="non-terminal residue" evidence="1">
    <location>
        <position position="77"/>
    </location>
</feature>
<sequence>CTKNTTQKGTAAVFPCQTSKAYDLGQLQCLALLLALMSLRFPSMLTSVSLSSSFCNSMHLRDLHARLILCISSIFSP</sequence>
<feature type="non-terminal residue" evidence="1">
    <location>
        <position position="1"/>
    </location>
</feature>
<reference evidence="1" key="2">
    <citation type="submission" date="2023-05" db="EMBL/GenBank/DDBJ databases">
        <authorList>
            <person name="Fouks B."/>
        </authorList>
    </citation>
    <scope>NUCLEOTIDE SEQUENCE</scope>
    <source>
        <strain evidence="1">Stay&amp;Tobe</strain>
        <tissue evidence="1">Testes</tissue>
    </source>
</reference>
<evidence type="ECO:0000313" key="1">
    <source>
        <dbReference type="EMBL" id="KAJ9601780.1"/>
    </source>
</evidence>
<dbReference type="Proteomes" id="UP001233999">
    <property type="component" value="Unassembled WGS sequence"/>
</dbReference>
<accession>A0AAD8ESQ0</accession>
<organism evidence="1 2">
    <name type="scientific">Diploptera punctata</name>
    <name type="common">Pacific beetle cockroach</name>
    <dbReference type="NCBI Taxonomy" id="6984"/>
    <lineage>
        <taxon>Eukaryota</taxon>
        <taxon>Metazoa</taxon>
        <taxon>Ecdysozoa</taxon>
        <taxon>Arthropoda</taxon>
        <taxon>Hexapoda</taxon>
        <taxon>Insecta</taxon>
        <taxon>Pterygota</taxon>
        <taxon>Neoptera</taxon>
        <taxon>Polyneoptera</taxon>
        <taxon>Dictyoptera</taxon>
        <taxon>Blattodea</taxon>
        <taxon>Blaberoidea</taxon>
        <taxon>Blaberidae</taxon>
        <taxon>Diplopterinae</taxon>
        <taxon>Diploptera</taxon>
    </lineage>
</organism>